<organism evidence="11 12">
    <name type="scientific">Mixia osmundae (strain CBS 9802 / IAM 14324 / JCM 22182 / KY 12970)</name>
    <dbReference type="NCBI Taxonomy" id="764103"/>
    <lineage>
        <taxon>Eukaryota</taxon>
        <taxon>Fungi</taxon>
        <taxon>Dikarya</taxon>
        <taxon>Basidiomycota</taxon>
        <taxon>Pucciniomycotina</taxon>
        <taxon>Mixiomycetes</taxon>
        <taxon>Mixiales</taxon>
        <taxon>Mixiaceae</taxon>
        <taxon>Mixia</taxon>
    </lineage>
</organism>
<keyword evidence="12" id="KW-1185">Reference proteome</keyword>
<comment type="caution">
    <text evidence="11">The sequence shown here is derived from an EMBL/GenBank/DDBJ whole genome shotgun (WGS) entry which is preliminary data.</text>
</comment>
<feature type="region of interest" description="Disordered" evidence="9">
    <location>
        <begin position="39"/>
        <end position="58"/>
    </location>
</feature>
<name>G7DYW8_MIXOS</name>
<dbReference type="OrthoDB" id="9986677at2759"/>
<keyword evidence="4 10" id="KW-0812">Transmembrane</keyword>
<feature type="transmembrane region" description="Helical" evidence="10">
    <location>
        <begin position="308"/>
        <end position="331"/>
    </location>
</feature>
<dbReference type="eggNOG" id="KOG2262">
    <property type="taxonomic scope" value="Eukaryota"/>
</dbReference>
<dbReference type="PANTHER" id="PTHR22601">
    <property type="entry name" value="ISP4 LIKE PROTEIN"/>
    <property type="match status" value="1"/>
</dbReference>
<reference evidence="11 12" key="1">
    <citation type="journal article" date="2011" name="J. Gen. Appl. Microbiol.">
        <title>Draft genome sequencing of the enigmatic basidiomycete Mixia osmundae.</title>
        <authorList>
            <person name="Nishida H."/>
            <person name="Nagatsuka Y."/>
            <person name="Sugiyama J."/>
        </authorList>
    </citation>
    <scope>NUCLEOTIDE SEQUENCE [LARGE SCALE GENOMIC DNA]</scope>
    <source>
        <strain evidence="12">CBS 9802 / IAM 14324 / JCM 22182 / KY 12970</strain>
    </source>
</reference>
<accession>G7DYW8</accession>
<keyword evidence="6" id="KW-0653">Protein transport</keyword>
<keyword evidence="8 10" id="KW-0472">Membrane</keyword>
<feature type="transmembrane region" description="Helical" evidence="10">
    <location>
        <begin position="619"/>
        <end position="638"/>
    </location>
</feature>
<evidence type="ECO:0000256" key="10">
    <source>
        <dbReference type="SAM" id="Phobius"/>
    </source>
</evidence>
<dbReference type="NCBIfam" id="TIGR00728">
    <property type="entry name" value="OPT_sfam"/>
    <property type="match status" value="1"/>
</dbReference>
<evidence type="ECO:0000256" key="1">
    <source>
        <dbReference type="ARBA" id="ARBA00004141"/>
    </source>
</evidence>
<feature type="transmembrane region" description="Helical" evidence="10">
    <location>
        <begin position="696"/>
        <end position="723"/>
    </location>
</feature>
<keyword evidence="3" id="KW-0813">Transport</keyword>
<feature type="transmembrane region" description="Helical" evidence="10">
    <location>
        <begin position="176"/>
        <end position="201"/>
    </location>
</feature>
<evidence type="ECO:0000256" key="6">
    <source>
        <dbReference type="ARBA" id="ARBA00022927"/>
    </source>
</evidence>
<sequence length="738" mass="80065">MSLQDPGIKLAQLSRADEPGDSDVSEDAWLLDDEIATGKGVSTKGSAPTDRHGPDGLSIVPTVDDPALPHLTLRVLLIGTLFCIVGAAISQLFYFKSNAPKFSVFLIILVTLPLGKWCAALLPNVEPIQGWPLNPGPFSVKEHVLITVLAGSGATSAYAGDILAVQDLYYHQNLGAIAGIGLLVTTQVLGFALAGSVYRLLVRPTKLVWPSTLVLVSLFLTLHADETTKTLTQVRLRFFSIAFVGCFLWQFVPAVLSPTLTSLAVLCIALPRSEVVETFGSGYRGFGLGTLSLDWSVVGAFGGLFTPWFASVNFFAGLVFMCWVFGPGMWLTDFWNASKFSSPIGSGLYDTSFSRYNVTAIINATDLSLDVAAYEKQGAILLTPFFAMTYAASFAILTAAVTSVICWNLDLIKDAVSSSPSDDIHVQLLEQNYPPVPHAWYISTGVITLAASCGLVLLYPMQLPVWALVFAVAIAAVFLVPLGIVAGITNTTIGLNVISELVAGFVIPGLPIGVITFKVYTYMVYSQCLALVGDLKFGLYMKIPPRSLFIAQLLGTTLGAIVNYVFIRIVLDSKRQYLDGSVVDPQGQWDGRAPQVFYSASVIWGLLGPARFFSGDYALLYWGFLGGAIMGILPWLLNRIWPRNYWQYVSAPVFLHGCVVVPAVPTNTITVGFAAAFLSQFWAARYHREWHEKFNYVLSAALDAATSINAMSVFLLGLSFYAWWGNPPSDSEHCQINQ</sequence>
<evidence type="ECO:0000313" key="11">
    <source>
        <dbReference type="EMBL" id="GAA95778.1"/>
    </source>
</evidence>
<dbReference type="AlphaFoldDB" id="G7DYW8"/>
<evidence type="ECO:0000256" key="4">
    <source>
        <dbReference type="ARBA" id="ARBA00022692"/>
    </source>
</evidence>
<feature type="transmembrane region" description="Helical" evidence="10">
    <location>
        <begin position="385"/>
        <end position="405"/>
    </location>
</feature>
<evidence type="ECO:0000256" key="8">
    <source>
        <dbReference type="ARBA" id="ARBA00023136"/>
    </source>
</evidence>
<dbReference type="GO" id="GO:0016020">
    <property type="term" value="C:membrane"/>
    <property type="evidence" value="ECO:0007669"/>
    <property type="project" value="UniProtKB-SubCell"/>
</dbReference>
<feature type="transmembrane region" description="Helical" evidence="10">
    <location>
        <begin position="236"/>
        <end position="256"/>
    </location>
</feature>
<comment type="similarity">
    <text evidence="2">Belongs to the oligopeptide OPT transporter family.</text>
</comment>
<dbReference type="GO" id="GO:0015031">
    <property type="term" value="P:protein transport"/>
    <property type="evidence" value="ECO:0007669"/>
    <property type="project" value="UniProtKB-KW"/>
</dbReference>
<evidence type="ECO:0000313" key="12">
    <source>
        <dbReference type="Proteomes" id="UP000009131"/>
    </source>
</evidence>
<feature type="transmembrane region" description="Helical" evidence="10">
    <location>
        <begin position="75"/>
        <end position="95"/>
    </location>
</feature>
<keyword evidence="7 10" id="KW-1133">Transmembrane helix</keyword>
<dbReference type="EMBL" id="BABT02000063">
    <property type="protein sequence ID" value="GAA95778.1"/>
    <property type="molecule type" value="Genomic_DNA"/>
</dbReference>
<evidence type="ECO:0000256" key="5">
    <source>
        <dbReference type="ARBA" id="ARBA00022856"/>
    </source>
</evidence>
<dbReference type="OMA" id="QPWWAAL"/>
<feature type="transmembrane region" description="Helical" evidence="10">
    <location>
        <begin position="143"/>
        <end position="164"/>
    </location>
</feature>
<feature type="transmembrane region" description="Helical" evidence="10">
    <location>
        <begin position="493"/>
        <end position="515"/>
    </location>
</feature>
<dbReference type="InterPro" id="IPR004813">
    <property type="entry name" value="OPT"/>
</dbReference>
<feature type="transmembrane region" description="Helical" evidence="10">
    <location>
        <begin position="438"/>
        <end position="458"/>
    </location>
</feature>
<evidence type="ECO:0000256" key="2">
    <source>
        <dbReference type="ARBA" id="ARBA00008807"/>
    </source>
</evidence>
<comment type="subcellular location">
    <subcellularLocation>
        <location evidence="1">Membrane</location>
        <topology evidence="1">Multi-pass membrane protein</topology>
    </subcellularLocation>
</comment>
<gene>
    <name evidence="11" type="primary">Mo02435</name>
    <name evidence="11" type="ORF">E5Q_02435</name>
</gene>
<evidence type="ECO:0008006" key="13">
    <source>
        <dbReference type="Google" id="ProtNLM"/>
    </source>
</evidence>
<protein>
    <recommendedName>
        <fullName evidence="13">OPT family small oligopeptide transporter</fullName>
    </recommendedName>
</protein>
<dbReference type="InParanoid" id="G7DYW8"/>
<dbReference type="HOGENOM" id="CLU_004965_0_1_1"/>
<dbReference type="RefSeq" id="XP_014567226.1">
    <property type="nucleotide sequence ID" value="XM_014711740.1"/>
</dbReference>
<keyword evidence="5" id="KW-0571">Peptide transport</keyword>
<proteinExistence type="inferred from homology"/>
<evidence type="ECO:0000256" key="7">
    <source>
        <dbReference type="ARBA" id="ARBA00022989"/>
    </source>
</evidence>
<evidence type="ECO:0000256" key="9">
    <source>
        <dbReference type="SAM" id="MobiDB-lite"/>
    </source>
</evidence>
<feature type="region of interest" description="Disordered" evidence="9">
    <location>
        <begin position="1"/>
        <end position="25"/>
    </location>
</feature>
<dbReference type="Pfam" id="PF03169">
    <property type="entry name" value="OPT"/>
    <property type="match status" value="1"/>
</dbReference>
<evidence type="ECO:0000256" key="3">
    <source>
        <dbReference type="ARBA" id="ARBA00022448"/>
    </source>
</evidence>
<dbReference type="GO" id="GO:0035673">
    <property type="term" value="F:oligopeptide transmembrane transporter activity"/>
    <property type="evidence" value="ECO:0007669"/>
    <property type="project" value="InterPro"/>
</dbReference>
<dbReference type="InterPro" id="IPR004648">
    <property type="entry name" value="Oligpept_transpt"/>
</dbReference>
<dbReference type="Proteomes" id="UP000009131">
    <property type="component" value="Unassembled WGS sequence"/>
</dbReference>
<feature type="transmembrane region" description="Helical" evidence="10">
    <location>
        <begin position="207"/>
        <end position="224"/>
    </location>
</feature>
<dbReference type="NCBIfam" id="TIGR00727">
    <property type="entry name" value="ISP4_OPT"/>
    <property type="match status" value="1"/>
</dbReference>
<feature type="transmembrane region" description="Helical" evidence="10">
    <location>
        <begin position="465"/>
        <end position="487"/>
    </location>
</feature>
<feature type="transmembrane region" description="Helical" evidence="10">
    <location>
        <begin position="549"/>
        <end position="571"/>
    </location>
</feature>
<feature type="transmembrane region" description="Helical" evidence="10">
    <location>
        <begin position="102"/>
        <end position="123"/>
    </location>
</feature>
<reference evidence="11 12" key="2">
    <citation type="journal article" date="2012" name="Open Biol.">
        <title>Characteristics of nucleosomes and linker DNA regions on the genome of the basidiomycete Mixia osmundae revealed by mono- and dinucleosome mapping.</title>
        <authorList>
            <person name="Nishida H."/>
            <person name="Kondo S."/>
            <person name="Matsumoto T."/>
            <person name="Suzuki Y."/>
            <person name="Yoshikawa H."/>
            <person name="Taylor T.D."/>
            <person name="Sugiyama J."/>
        </authorList>
    </citation>
    <scope>NUCLEOTIDE SEQUENCE [LARGE SCALE GENOMIC DNA]</scope>
    <source>
        <strain evidence="12">CBS 9802 / IAM 14324 / JCM 22182 / KY 12970</strain>
    </source>
</reference>